<dbReference type="Proteomes" id="UP000185860">
    <property type="component" value="Unassembled WGS sequence"/>
</dbReference>
<dbReference type="EMBL" id="MRCE01000024">
    <property type="protein sequence ID" value="OKH34102.1"/>
    <property type="molecule type" value="Genomic_DNA"/>
</dbReference>
<reference evidence="1 2" key="1">
    <citation type="submission" date="2016-11" db="EMBL/GenBank/DDBJ databases">
        <title>Draft Genome Sequences of Nine Cyanobacterial Strains from Diverse Habitats.</title>
        <authorList>
            <person name="Zhu T."/>
            <person name="Hou S."/>
            <person name="Lu X."/>
            <person name="Hess W.R."/>
        </authorList>
    </citation>
    <scope>NUCLEOTIDE SEQUENCE [LARGE SCALE GENOMIC DNA]</scope>
    <source>
        <strain evidence="1 2">IAM M-71</strain>
    </source>
</reference>
<evidence type="ECO:0000313" key="1">
    <source>
        <dbReference type="EMBL" id="OKH34102.1"/>
    </source>
</evidence>
<dbReference type="AlphaFoldDB" id="A0A1U7IBW8"/>
<name>A0A1U7IBW8_9CYAN</name>
<gene>
    <name evidence="1" type="ORF">NIES2119_21510</name>
</gene>
<organism evidence="1 2">
    <name type="scientific">[Phormidium ambiguum] IAM M-71</name>
    <dbReference type="NCBI Taxonomy" id="454136"/>
    <lineage>
        <taxon>Bacteria</taxon>
        <taxon>Bacillati</taxon>
        <taxon>Cyanobacteriota</taxon>
        <taxon>Cyanophyceae</taxon>
        <taxon>Oscillatoriophycideae</taxon>
        <taxon>Aerosakkonematales</taxon>
        <taxon>Aerosakkonemataceae</taxon>
        <taxon>Floridanema</taxon>
    </lineage>
</organism>
<comment type="caution">
    <text evidence="1">The sequence shown here is derived from an EMBL/GenBank/DDBJ whole genome shotgun (WGS) entry which is preliminary data.</text>
</comment>
<dbReference type="OrthoDB" id="6884981at2"/>
<evidence type="ECO:0000313" key="2">
    <source>
        <dbReference type="Proteomes" id="UP000185860"/>
    </source>
</evidence>
<accession>A0A1U7IBW8</accession>
<sequence>MPFLSDSSTFSITFDFESAEQKKILGYLQDNDYTLFGFKGATGTGQISAGVPVWFSVPFLNIFGDLSINYEPKYKLYAFYQAQIAAYTHIKMKVISEDEYALGSSVVFTQDGSFVTGTTSTPLDSIILTDARKDTSQPITVGLAGLVNLPSGLAYLPFCAFTLNPKGSITMRPVETICLFAAQAELSSGSVLGAATAPGCSFSFSAQTIEYKLMVQNNTYGITNVPNTKPVKLFPSNESLITLLNK</sequence>
<protein>
    <submittedName>
        <fullName evidence="1">Uncharacterized protein</fullName>
    </submittedName>
</protein>
<proteinExistence type="predicted"/>